<reference evidence="2 3" key="1">
    <citation type="submission" date="2019-11" db="EMBL/GenBank/DDBJ databases">
        <title>Acidiferrimicrobium australis gen. nov., sp. nov., an acidophilic and obligately heterotrophic, member of the Actinobacteria that catalyses dissimilatory oxido- reduction of iron isolated from metal-rich acidic water in Chile.</title>
        <authorList>
            <person name="Gonzalez D."/>
            <person name="Huber K."/>
            <person name="Hedrich S."/>
            <person name="Rojas-Villalobos C."/>
            <person name="Quatrini R."/>
            <person name="Dinamarca M.A."/>
            <person name="Schwarz A."/>
            <person name="Canales C."/>
            <person name="Nancucheo I."/>
        </authorList>
    </citation>
    <scope>NUCLEOTIDE SEQUENCE [LARGE SCALE GENOMIC DNA]</scope>
    <source>
        <strain evidence="2 3">USS-CCA1</strain>
    </source>
</reference>
<evidence type="ECO:0000313" key="3">
    <source>
        <dbReference type="Proteomes" id="UP000437736"/>
    </source>
</evidence>
<name>A0ABW9QPF8_9ACTN</name>
<organism evidence="2 3">
    <name type="scientific">Acidiferrimicrobium australe</name>
    <dbReference type="NCBI Taxonomy" id="2664430"/>
    <lineage>
        <taxon>Bacteria</taxon>
        <taxon>Bacillati</taxon>
        <taxon>Actinomycetota</taxon>
        <taxon>Acidimicrobiia</taxon>
        <taxon>Acidimicrobiales</taxon>
        <taxon>Acidimicrobiaceae</taxon>
        <taxon>Acidiferrimicrobium</taxon>
    </lineage>
</organism>
<feature type="non-terminal residue" evidence="2">
    <location>
        <position position="77"/>
    </location>
</feature>
<keyword evidence="3" id="KW-1185">Reference proteome</keyword>
<evidence type="ECO:0000259" key="1">
    <source>
        <dbReference type="Pfam" id="PF07992"/>
    </source>
</evidence>
<dbReference type="Proteomes" id="UP000437736">
    <property type="component" value="Unassembled WGS sequence"/>
</dbReference>
<proteinExistence type="predicted"/>
<dbReference type="Pfam" id="PF07992">
    <property type="entry name" value="Pyr_redox_2"/>
    <property type="match status" value="1"/>
</dbReference>
<dbReference type="EMBL" id="WJHE01000047">
    <property type="protein sequence ID" value="MST31370.1"/>
    <property type="molecule type" value="Genomic_DNA"/>
</dbReference>
<sequence length="77" mass="7952">MAEPGIVVVGGGECGARAAFALRQRGWTGPVTIVGREALPAYERPPLSKAALAGDGWAPAHPWAEADYRAAGIGLRL</sequence>
<feature type="domain" description="FAD/NAD(P)-binding" evidence="1">
    <location>
        <begin position="6"/>
        <end position="55"/>
    </location>
</feature>
<protein>
    <recommendedName>
        <fullName evidence="1">FAD/NAD(P)-binding domain-containing protein</fullName>
    </recommendedName>
</protein>
<comment type="caution">
    <text evidence="2">The sequence shown here is derived from an EMBL/GenBank/DDBJ whole genome shotgun (WGS) entry which is preliminary data.</text>
</comment>
<gene>
    <name evidence="2" type="ORF">GHK86_01310</name>
</gene>
<dbReference type="SUPFAM" id="SSF51905">
    <property type="entry name" value="FAD/NAD(P)-binding domain"/>
    <property type="match status" value="1"/>
</dbReference>
<dbReference type="InterPro" id="IPR036188">
    <property type="entry name" value="FAD/NAD-bd_sf"/>
</dbReference>
<accession>A0ABW9QPF8</accession>
<dbReference type="InterPro" id="IPR023753">
    <property type="entry name" value="FAD/NAD-binding_dom"/>
</dbReference>
<dbReference type="Gene3D" id="3.50.50.60">
    <property type="entry name" value="FAD/NAD(P)-binding domain"/>
    <property type="match status" value="1"/>
</dbReference>
<evidence type="ECO:0000313" key="2">
    <source>
        <dbReference type="EMBL" id="MST31370.1"/>
    </source>
</evidence>